<evidence type="ECO:0000313" key="4">
    <source>
        <dbReference type="EMBL" id="GEN08021.1"/>
    </source>
</evidence>
<keyword evidence="1 2" id="KW-0597">Phosphoprotein</keyword>
<keyword evidence="6" id="KW-1185">Reference proteome</keyword>
<dbReference type="Proteomes" id="UP000183760">
    <property type="component" value="Unassembled WGS sequence"/>
</dbReference>
<dbReference type="GO" id="GO:0000160">
    <property type="term" value="P:phosphorelay signal transduction system"/>
    <property type="evidence" value="ECO:0007669"/>
    <property type="project" value="InterPro"/>
</dbReference>
<accession>A0A511T1J7</accession>
<protein>
    <submittedName>
        <fullName evidence="4 5">Response regulator</fullName>
    </submittedName>
</protein>
<dbReference type="EMBL" id="FOIB01000006">
    <property type="protein sequence ID" value="SEU23570.1"/>
    <property type="molecule type" value="Genomic_DNA"/>
</dbReference>
<evidence type="ECO:0000313" key="6">
    <source>
        <dbReference type="Proteomes" id="UP000183760"/>
    </source>
</evidence>
<evidence type="ECO:0000313" key="7">
    <source>
        <dbReference type="Proteomes" id="UP000321514"/>
    </source>
</evidence>
<reference evidence="4 7" key="2">
    <citation type="submission" date="2019-07" db="EMBL/GenBank/DDBJ databases">
        <title>Whole genome shotgun sequence of Myxococcus fulvus NBRC 100333.</title>
        <authorList>
            <person name="Hosoyama A."/>
            <person name="Uohara A."/>
            <person name="Ohji S."/>
            <person name="Ichikawa N."/>
        </authorList>
    </citation>
    <scope>NUCLEOTIDE SEQUENCE [LARGE SCALE GENOMIC DNA]</scope>
    <source>
        <strain evidence="4 7">NBRC 100333</strain>
    </source>
</reference>
<dbReference type="STRING" id="1334629.MFUL124B02_28590"/>
<evidence type="ECO:0000313" key="5">
    <source>
        <dbReference type="EMBL" id="SEU23570.1"/>
    </source>
</evidence>
<dbReference type="PANTHER" id="PTHR44591:SF25">
    <property type="entry name" value="CHEMOTAXIS TWO-COMPONENT RESPONSE REGULATOR"/>
    <property type="match status" value="1"/>
</dbReference>
<organism evidence="4 7">
    <name type="scientific">Myxococcus fulvus</name>
    <dbReference type="NCBI Taxonomy" id="33"/>
    <lineage>
        <taxon>Bacteria</taxon>
        <taxon>Pseudomonadati</taxon>
        <taxon>Myxococcota</taxon>
        <taxon>Myxococcia</taxon>
        <taxon>Myxococcales</taxon>
        <taxon>Cystobacterineae</taxon>
        <taxon>Myxococcaceae</taxon>
        <taxon>Myxococcus</taxon>
    </lineage>
</organism>
<evidence type="ECO:0000256" key="1">
    <source>
        <dbReference type="ARBA" id="ARBA00022553"/>
    </source>
</evidence>
<gene>
    <name evidence="4" type="primary">cheY40H-4</name>
    <name evidence="4" type="ORF">MFU01_30580</name>
    <name evidence="5" type="ORF">SAMN05443572_106557</name>
</gene>
<dbReference type="SMART" id="SM00448">
    <property type="entry name" value="REC"/>
    <property type="match status" value="1"/>
</dbReference>
<name>A0A511T1J7_MYXFU</name>
<evidence type="ECO:0000259" key="3">
    <source>
        <dbReference type="PROSITE" id="PS50110"/>
    </source>
</evidence>
<dbReference type="SUPFAM" id="SSF52172">
    <property type="entry name" value="CheY-like"/>
    <property type="match status" value="1"/>
</dbReference>
<dbReference type="InterPro" id="IPR050595">
    <property type="entry name" value="Bact_response_regulator"/>
</dbReference>
<comment type="caution">
    <text evidence="4">The sequence shown here is derived from an EMBL/GenBank/DDBJ whole genome shotgun (WGS) entry which is preliminary data.</text>
</comment>
<sequence>MTQQIRALVVDDSQAMRRSIMYALQRISGMVCTEAQDGAEGLKKLTQGRFDLVLTDINMPLMDGLKLIHHIRQATDHRGVPIVVITTEGAAADRERALALGASAYLVKPVQAKVVMDTVKDLLKLA</sequence>
<dbReference type="InterPro" id="IPR001789">
    <property type="entry name" value="Sig_transdc_resp-reg_receiver"/>
</dbReference>
<dbReference type="EMBL" id="BJXR01000027">
    <property type="protein sequence ID" value="GEN08021.1"/>
    <property type="molecule type" value="Genomic_DNA"/>
</dbReference>
<dbReference type="Proteomes" id="UP000321514">
    <property type="component" value="Unassembled WGS sequence"/>
</dbReference>
<dbReference type="OrthoDB" id="9786548at2"/>
<dbReference type="Pfam" id="PF00072">
    <property type="entry name" value="Response_reg"/>
    <property type="match status" value="1"/>
</dbReference>
<feature type="modified residue" description="4-aspartylphosphate" evidence="2">
    <location>
        <position position="56"/>
    </location>
</feature>
<evidence type="ECO:0000256" key="2">
    <source>
        <dbReference type="PROSITE-ProRule" id="PRU00169"/>
    </source>
</evidence>
<dbReference type="RefSeq" id="WP_046714838.1">
    <property type="nucleotide sequence ID" value="NZ_BJXR01000027.1"/>
</dbReference>
<dbReference type="InterPro" id="IPR011006">
    <property type="entry name" value="CheY-like_superfamily"/>
</dbReference>
<proteinExistence type="predicted"/>
<dbReference type="Gene3D" id="3.40.50.2300">
    <property type="match status" value="1"/>
</dbReference>
<reference evidence="5 6" key="1">
    <citation type="submission" date="2016-10" db="EMBL/GenBank/DDBJ databases">
        <authorList>
            <person name="Varghese N."/>
            <person name="Submissions S."/>
        </authorList>
    </citation>
    <scope>NUCLEOTIDE SEQUENCE [LARGE SCALE GENOMIC DNA]</scope>
    <source>
        <strain evidence="5 6">DSM 16525</strain>
    </source>
</reference>
<dbReference type="PROSITE" id="PS50110">
    <property type="entry name" value="RESPONSE_REGULATORY"/>
    <property type="match status" value="1"/>
</dbReference>
<feature type="domain" description="Response regulatory" evidence="3">
    <location>
        <begin position="6"/>
        <end position="123"/>
    </location>
</feature>
<dbReference type="AlphaFoldDB" id="A0A511T1J7"/>
<dbReference type="PANTHER" id="PTHR44591">
    <property type="entry name" value="STRESS RESPONSE REGULATOR PROTEIN 1"/>
    <property type="match status" value="1"/>
</dbReference>